<organism evidence="1">
    <name type="scientific">Medicago truncatula</name>
    <name type="common">Barrel medic</name>
    <name type="synonym">Medicago tribuloides</name>
    <dbReference type="NCBI Taxonomy" id="3880"/>
    <lineage>
        <taxon>Eukaryota</taxon>
        <taxon>Viridiplantae</taxon>
        <taxon>Streptophyta</taxon>
        <taxon>Embryophyta</taxon>
        <taxon>Tracheophyta</taxon>
        <taxon>Spermatophyta</taxon>
        <taxon>Magnoliopsida</taxon>
        <taxon>eudicotyledons</taxon>
        <taxon>Gunneridae</taxon>
        <taxon>Pentapetalae</taxon>
        <taxon>rosids</taxon>
        <taxon>fabids</taxon>
        <taxon>Fabales</taxon>
        <taxon>Fabaceae</taxon>
        <taxon>Papilionoideae</taxon>
        <taxon>50 kb inversion clade</taxon>
        <taxon>NPAAA clade</taxon>
        <taxon>Hologalegina</taxon>
        <taxon>IRL clade</taxon>
        <taxon>Trifolieae</taxon>
        <taxon>Medicago</taxon>
    </lineage>
</organism>
<proteinExistence type="evidence at transcript level"/>
<dbReference type="EMBL" id="BT134539">
    <property type="protein sequence ID" value="AFK34334.1"/>
    <property type="molecule type" value="mRNA"/>
</dbReference>
<name>I3S242_MEDTR</name>
<dbReference type="AlphaFoldDB" id="I3S242"/>
<protein>
    <submittedName>
        <fullName evidence="1">Uncharacterized protein</fullName>
    </submittedName>
</protein>
<sequence length="66" mass="7571">MLVELSQVVIVLPVGVEEYPIICFKLRQDILPTAKNDLNIFLLAPTCAKHTFINLRMSLDNSMFHR</sequence>
<accession>I3S242</accession>
<evidence type="ECO:0000313" key="1">
    <source>
        <dbReference type="EMBL" id="AFK34334.1"/>
    </source>
</evidence>
<reference evidence="1" key="1">
    <citation type="submission" date="2012-05" db="EMBL/GenBank/DDBJ databases">
        <authorList>
            <person name="Krishnakumar V."/>
            <person name="Cheung F."/>
            <person name="Xiao Y."/>
            <person name="Chan A."/>
            <person name="Moskal W.A."/>
            <person name="Town C.D."/>
        </authorList>
    </citation>
    <scope>NUCLEOTIDE SEQUENCE</scope>
</reference>